<dbReference type="OrthoDB" id="9145984at2"/>
<proteinExistence type="predicted"/>
<dbReference type="KEGG" id="har:HEAR2283"/>
<evidence type="ECO:0000256" key="2">
    <source>
        <dbReference type="SAM" id="MobiDB-lite"/>
    </source>
</evidence>
<dbReference type="Proteomes" id="UP000006697">
    <property type="component" value="Chromosome"/>
</dbReference>
<keyword evidence="4" id="KW-1185">Reference proteome</keyword>
<protein>
    <recommendedName>
        <fullName evidence="5">Portal protein</fullName>
    </recommendedName>
</protein>
<evidence type="ECO:0008006" key="5">
    <source>
        <dbReference type="Google" id="ProtNLM"/>
    </source>
</evidence>
<organism evidence="3 4">
    <name type="scientific">Herminiimonas arsenicoxydans</name>
    <dbReference type="NCBI Taxonomy" id="204773"/>
    <lineage>
        <taxon>Bacteria</taxon>
        <taxon>Pseudomonadati</taxon>
        <taxon>Pseudomonadota</taxon>
        <taxon>Betaproteobacteria</taxon>
        <taxon>Burkholderiales</taxon>
        <taxon>Oxalobacteraceae</taxon>
        <taxon>Herminiimonas</taxon>
    </lineage>
</organism>
<accession>A4G7C9</accession>
<dbReference type="AlphaFoldDB" id="A4G7C9"/>
<evidence type="ECO:0000313" key="4">
    <source>
        <dbReference type="Proteomes" id="UP000006697"/>
    </source>
</evidence>
<feature type="coiled-coil region" evidence="1">
    <location>
        <begin position="181"/>
        <end position="208"/>
    </location>
</feature>
<gene>
    <name evidence="3" type="ordered locus">HEAR2283</name>
</gene>
<dbReference type="EMBL" id="CU207211">
    <property type="protein sequence ID" value="CAL62416.1"/>
    <property type="molecule type" value="Genomic_DNA"/>
</dbReference>
<feature type="region of interest" description="Disordered" evidence="2">
    <location>
        <begin position="1"/>
        <end position="25"/>
    </location>
</feature>
<dbReference type="STRING" id="204773.HEAR2283"/>
<reference evidence="3 4" key="1">
    <citation type="journal article" date="2007" name="PLoS Genet.">
        <title>A tale of two oxidation states: bacterial colonization of arsenic-rich environments.</title>
        <authorList>
            <person name="Muller D."/>
            <person name="Medigue C."/>
            <person name="Koechler S."/>
            <person name="Barbe V."/>
            <person name="Barakat M."/>
            <person name="Talla E."/>
            <person name="Bonnefoy V."/>
            <person name="Krin E."/>
            <person name="Arsene-Ploetze F."/>
            <person name="Carapito C."/>
            <person name="Chandler M."/>
            <person name="Cournoyer B."/>
            <person name="Cruveiller S."/>
            <person name="Dossat C."/>
            <person name="Duval S."/>
            <person name="Heymann M."/>
            <person name="Leize E."/>
            <person name="Lieutaud A."/>
            <person name="Lievremont D."/>
            <person name="Makita Y."/>
            <person name="Mangenot S."/>
            <person name="Nitschke W."/>
            <person name="Ortet P."/>
            <person name="Perdrial N."/>
            <person name="Schoepp B."/>
            <person name="Siguier N."/>
            <person name="Simeonova D.D."/>
            <person name="Rouy Z."/>
            <person name="Segurens B."/>
            <person name="Turlin E."/>
            <person name="Vallenet D."/>
            <person name="Van Dorsselaer A."/>
            <person name="Weiss S."/>
            <person name="Weissenbach J."/>
            <person name="Lett M.C."/>
            <person name="Danchin A."/>
            <person name="Bertin P.N."/>
        </authorList>
    </citation>
    <scope>NUCLEOTIDE SEQUENCE [LARGE SCALE GENOMIC DNA]</scope>
    <source>
        <strain evidence="4">ULPAs1</strain>
    </source>
</reference>
<evidence type="ECO:0000313" key="3">
    <source>
        <dbReference type="EMBL" id="CAL62416.1"/>
    </source>
</evidence>
<name>A4G7C9_HERAR</name>
<dbReference type="eggNOG" id="ENOG502ZB0J">
    <property type="taxonomic scope" value="Bacteria"/>
</dbReference>
<sequence length="649" mass="73457">MSDQPTPEQKDPYATPETDPLAKEWGKRITAARKHYEKFHKRVKHNRKLVAGFNWTKDPDSEDFYTLRANLIHGTITAILPNIYARNPEVSVSATHAGRNLKLLCKTIETVTNRQMVEADLKTRMKSTVRAAMTCSFGNVKVTYQRERTEDPIIRSRIEDTQDNISRVEALMLQLDDPGAKGEQEAIKQELEQTMAGLNEKVEIVAGEGITVDRVLTEHLLVDPSVAEFWDYKQADYIIQLIPTKKSTAEGDYKMKLDKAKTYSDPTMAAPNEGGKVFSGGDSTDSSDCMICICEIWDKRSQRVYTLVEGCEFFLRPPYSPPRVGKRWYPFFLLPFQTVDGNFIGPSLVDLTERLQKEHNDTRDKENAHRDLVKPGWVAGSDVNEKTIKRYEDSVLGEITIMDSEGKNIQQMIMPKQHPAIDPAVYDTSKVRYDWEQVSGMQDAARSSVVQAKTATEASIMQQSLSGRVSEMRDQVEDCVTDMYQYAAEILLQEMTQQQVERIMGPHKMGPMMQPMQDPLTGAVSEVPAVDPGTGEPIQVVIEPSYDWPQLSREEVFDMVQIKIRAGTTGEPDKLEQQETWIKLMPVIQPLITQIMDLQLKGIDTTSLESLLKETVSRFDDKLDVEQIMPKLKPLPPPPMPMQPGMPPQ</sequence>
<dbReference type="HOGENOM" id="CLU_018442_0_0_4"/>
<keyword evidence="1" id="KW-0175">Coiled coil</keyword>
<evidence type="ECO:0000256" key="1">
    <source>
        <dbReference type="SAM" id="Coils"/>
    </source>
</evidence>